<evidence type="ECO:0000313" key="2">
    <source>
        <dbReference type="Proteomes" id="UP001524478"/>
    </source>
</evidence>
<protein>
    <submittedName>
        <fullName evidence="1">S8 family serine peptidase</fullName>
    </submittedName>
</protein>
<name>A0ABT1S8K0_9FIRM</name>
<proteinExistence type="predicted"/>
<reference evidence="1 2" key="1">
    <citation type="submission" date="2022-06" db="EMBL/GenBank/DDBJ databases">
        <title>Isolation of gut microbiota from human fecal samples.</title>
        <authorList>
            <person name="Pamer E.G."/>
            <person name="Barat B."/>
            <person name="Waligurski E."/>
            <person name="Medina S."/>
            <person name="Paddock L."/>
            <person name="Mostad J."/>
        </authorList>
    </citation>
    <scope>NUCLEOTIDE SEQUENCE [LARGE SCALE GENOMIC DNA]</scope>
    <source>
        <strain evidence="1 2">DFI.7.95</strain>
    </source>
</reference>
<keyword evidence="2" id="KW-1185">Reference proteome</keyword>
<dbReference type="RefSeq" id="WP_216559807.1">
    <property type="nucleotide sequence ID" value="NZ_JAHLOH010000038.1"/>
</dbReference>
<sequence length="471" mass="53717">MKIAVIDEGVISELKDELNIIEDLIVNDKNLVVNRSDDIPAITDHGFNVCKIINLYAPEAELVSIRIFTTLEMKTSIEALMAAFEYCLDKRIPIIHLSGGTVNLSDDYRLKNIIKKIINNNQIIVAAHSNNKGLSFPAAYLGVFSARADELFNSYNNVRDRWGYSFLMPSKHRININKNFNYVTQIANSYAAPALTANIHNIIKSNNSSKSATILNELGVTNNMFLCEHPIFFDKVTIINLDRKVILEEALPFEVINIYNDIIFEADGDDYVFIPHNDKEVNVKKLRGFLNALPVNDNIIRVLYLGIMDSDIESIMKCYPFEFWLLPADDTYPICASNIVLTNCATIYFQGNKEVVYYIMTRLRDAFLDDGFNCFAISDYLEATLYGMYYFKDLINSIRRQQLEYVLEPDVELVYAKSESCREIEDSMLIEVMEECDKIKLSISVGNTKEEVDICGQEDIKKLFAKIINMG</sequence>
<dbReference type="EMBL" id="JANGAC010000004">
    <property type="protein sequence ID" value="MCQ4922799.1"/>
    <property type="molecule type" value="Genomic_DNA"/>
</dbReference>
<organism evidence="1 2">
    <name type="scientific">Tissierella carlieri</name>
    <dbReference type="NCBI Taxonomy" id="689904"/>
    <lineage>
        <taxon>Bacteria</taxon>
        <taxon>Bacillati</taxon>
        <taxon>Bacillota</taxon>
        <taxon>Tissierellia</taxon>
        <taxon>Tissierellales</taxon>
        <taxon>Tissierellaceae</taxon>
        <taxon>Tissierella</taxon>
    </lineage>
</organism>
<dbReference type="Proteomes" id="UP001524478">
    <property type="component" value="Unassembled WGS sequence"/>
</dbReference>
<evidence type="ECO:0000313" key="1">
    <source>
        <dbReference type="EMBL" id="MCQ4922799.1"/>
    </source>
</evidence>
<accession>A0ABT1S8K0</accession>
<gene>
    <name evidence="1" type="ORF">NE686_06875</name>
</gene>
<comment type="caution">
    <text evidence="1">The sequence shown here is derived from an EMBL/GenBank/DDBJ whole genome shotgun (WGS) entry which is preliminary data.</text>
</comment>